<dbReference type="AlphaFoldDB" id="X0ZW52"/>
<proteinExistence type="predicted"/>
<sequence length="44" mass="5042">MKKIIIGPEFLPKKLTRDMIDPQLMEALDRIAEADRKAEESKDG</sequence>
<evidence type="ECO:0000313" key="1">
    <source>
        <dbReference type="EMBL" id="GAG62142.1"/>
    </source>
</evidence>
<name>X0ZW52_9ZZZZ</name>
<gene>
    <name evidence="1" type="ORF">S01H4_12276</name>
</gene>
<organism evidence="1">
    <name type="scientific">marine sediment metagenome</name>
    <dbReference type="NCBI Taxonomy" id="412755"/>
    <lineage>
        <taxon>unclassified sequences</taxon>
        <taxon>metagenomes</taxon>
        <taxon>ecological metagenomes</taxon>
    </lineage>
</organism>
<accession>X0ZW52</accession>
<protein>
    <submittedName>
        <fullName evidence="1">Uncharacterized protein</fullName>
    </submittedName>
</protein>
<reference evidence="1" key="1">
    <citation type="journal article" date="2014" name="Front. Microbiol.">
        <title>High frequency of phylogenetically diverse reductive dehalogenase-homologous genes in deep subseafloor sedimentary metagenomes.</title>
        <authorList>
            <person name="Kawai M."/>
            <person name="Futagami T."/>
            <person name="Toyoda A."/>
            <person name="Takaki Y."/>
            <person name="Nishi S."/>
            <person name="Hori S."/>
            <person name="Arai W."/>
            <person name="Tsubouchi T."/>
            <person name="Morono Y."/>
            <person name="Uchiyama I."/>
            <person name="Ito T."/>
            <person name="Fujiyama A."/>
            <person name="Inagaki F."/>
            <person name="Takami H."/>
        </authorList>
    </citation>
    <scope>NUCLEOTIDE SEQUENCE</scope>
    <source>
        <strain evidence="1">Expedition CK06-06</strain>
    </source>
</reference>
<comment type="caution">
    <text evidence="1">The sequence shown here is derived from an EMBL/GenBank/DDBJ whole genome shotgun (WGS) entry which is preliminary data.</text>
</comment>
<dbReference type="EMBL" id="BART01005177">
    <property type="protein sequence ID" value="GAG62142.1"/>
    <property type="molecule type" value="Genomic_DNA"/>
</dbReference>